<name>A0A4C1XFI5_EUMVA</name>
<proteinExistence type="predicted"/>
<organism evidence="1 2">
    <name type="scientific">Eumeta variegata</name>
    <name type="common">Bagworm moth</name>
    <name type="synonym">Eumeta japonica</name>
    <dbReference type="NCBI Taxonomy" id="151549"/>
    <lineage>
        <taxon>Eukaryota</taxon>
        <taxon>Metazoa</taxon>
        <taxon>Ecdysozoa</taxon>
        <taxon>Arthropoda</taxon>
        <taxon>Hexapoda</taxon>
        <taxon>Insecta</taxon>
        <taxon>Pterygota</taxon>
        <taxon>Neoptera</taxon>
        <taxon>Endopterygota</taxon>
        <taxon>Lepidoptera</taxon>
        <taxon>Glossata</taxon>
        <taxon>Ditrysia</taxon>
        <taxon>Tineoidea</taxon>
        <taxon>Psychidae</taxon>
        <taxon>Oiketicinae</taxon>
        <taxon>Eumeta</taxon>
    </lineage>
</organism>
<gene>
    <name evidence="1" type="ORF">EVAR_89112_1</name>
</gene>
<accession>A0A4C1XFI5</accession>
<protein>
    <submittedName>
        <fullName evidence="1">Uncharacterized protein</fullName>
    </submittedName>
</protein>
<comment type="caution">
    <text evidence="1">The sequence shown here is derived from an EMBL/GenBank/DDBJ whole genome shotgun (WGS) entry which is preliminary data.</text>
</comment>
<reference evidence="1 2" key="1">
    <citation type="journal article" date="2019" name="Commun. Biol.">
        <title>The bagworm genome reveals a unique fibroin gene that provides high tensile strength.</title>
        <authorList>
            <person name="Kono N."/>
            <person name="Nakamura H."/>
            <person name="Ohtoshi R."/>
            <person name="Tomita M."/>
            <person name="Numata K."/>
            <person name="Arakawa K."/>
        </authorList>
    </citation>
    <scope>NUCLEOTIDE SEQUENCE [LARGE SCALE GENOMIC DNA]</scope>
</reference>
<evidence type="ECO:0000313" key="2">
    <source>
        <dbReference type="Proteomes" id="UP000299102"/>
    </source>
</evidence>
<dbReference type="AlphaFoldDB" id="A0A4C1XFI5"/>
<evidence type="ECO:0000313" key="1">
    <source>
        <dbReference type="EMBL" id="GBP61732.1"/>
    </source>
</evidence>
<dbReference type="Proteomes" id="UP000299102">
    <property type="component" value="Unassembled WGS sequence"/>
</dbReference>
<keyword evidence="2" id="KW-1185">Reference proteome</keyword>
<dbReference type="EMBL" id="BGZK01000820">
    <property type="protein sequence ID" value="GBP61732.1"/>
    <property type="molecule type" value="Genomic_DNA"/>
</dbReference>
<sequence>MNDPVKKKGMKVNVITTKVFERGESIQCGTLCPLRCFVCENVTEISDTGKKVNGFSLAITDTAARGRPNADFEEFQNNSLADQIFKMLPAFAQTRNARRVTLKVMFGRRCAAAGGRKRADTRRCCLEPRLYHAAVRSELESPR</sequence>